<proteinExistence type="predicted"/>
<dbReference type="InParanoid" id="B9SIH2"/>
<dbReference type="STRING" id="3988.B9SIH2"/>
<dbReference type="EMBL" id="EQ973972">
    <property type="protein sequence ID" value="EEF36627.1"/>
    <property type="molecule type" value="Genomic_DNA"/>
</dbReference>
<evidence type="ECO:0000313" key="2">
    <source>
        <dbReference type="Proteomes" id="UP000008311"/>
    </source>
</evidence>
<name>B9SIH2_RICCO</name>
<organism evidence="1 2">
    <name type="scientific">Ricinus communis</name>
    <name type="common">Castor bean</name>
    <dbReference type="NCBI Taxonomy" id="3988"/>
    <lineage>
        <taxon>Eukaryota</taxon>
        <taxon>Viridiplantae</taxon>
        <taxon>Streptophyta</taxon>
        <taxon>Embryophyta</taxon>
        <taxon>Tracheophyta</taxon>
        <taxon>Spermatophyta</taxon>
        <taxon>Magnoliopsida</taxon>
        <taxon>eudicotyledons</taxon>
        <taxon>Gunneridae</taxon>
        <taxon>Pentapetalae</taxon>
        <taxon>rosids</taxon>
        <taxon>fabids</taxon>
        <taxon>Malpighiales</taxon>
        <taxon>Euphorbiaceae</taxon>
        <taxon>Acalyphoideae</taxon>
        <taxon>Acalypheae</taxon>
        <taxon>Ricinus</taxon>
    </lineage>
</organism>
<evidence type="ECO:0000313" key="1">
    <source>
        <dbReference type="EMBL" id="EEF36627.1"/>
    </source>
</evidence>
<dbReference type="Proteomes" id="UP000008311">
    <property type="component" value="Unassembled WGS sequence"/>
</dbReference>
<dbReference type="AlphaFoldDB" id="B9SIH2"/>
<sequence length="253" mass="27241">MATLPYLLMANTAINYGAPPVINGGGFLSYDQGLVVEKIENGNSSHLGQFVVNPYMFGAPVGNSSAGPVFENSNELSSMPKIVQDFEHSSPTSEFGFKKKRFSEENNGRRDQQLPEITPANVTEFLGSNLENNMDLNYDPSCYGARATRTAVYANHHNISEGAEVLAIRRKGNPSGGSVFMEYDFFPGRSSTGKSISTCFKEMEFPTAEACSVAVVGSGEASCLTTSDYSGYNYTASNASSSNSIDLSLKLSY</sequence>
<keyword evidence="2" id="KW-1185">Reference proteome</keyword>
<reference evidence="2" key="1">
    <citation type="journal article" date="2010" name="Nat. Biotechnol.">
        <title>Draft genome sequence of the oilseed species Ricinus communis.</title>
        <authorList>
            <person name="Chan A.P."/>
            <person name="Crabtree J."/>
            <person name="Zhao Q."/>
            <person name="Lorenzi H."/>
            <person name="Orvis J."/>
            <person name="Puiu D."/>
            <person name="Melake-Berhan A."/>
            <person name="Jones K.M."/>
            <person name="Redman J."/>
            <person name="Chen G."/>
            <person name="Cahoon E.B."/>
            <person name="Gedil M."/>
            <person name="Stanke M."/>
            <person name="Haas B.J."/>
            <person name="Wortman J.R."/>
            <person name="Fraser-Liggett C.M."/>
            <person name="Ravel J."/>
            <person name="Rabinowicz P.D."/>
        </authorList>
    </citation>
    <scope>NUCLEOTIDE SEQUENCE [LARGE SCALE GENOMIC DNA]</scope>
    <source>
        <strain evidence="2">cv. Hale</strain>
    </source>
</reference>
<accession>B9SIH2</accession>
<gene>
    <name evidence="1" type="ORF">RCOM_1256180</name>
</gene>
<protein>
    <submittedName>
        <fullName evidence="1">Uncharacterized protein</fullName>
    </submittedName>
</protein>